<dbReference type="HOGENOM" id="CLU_091322_0_0_4"/>
<dbReference type="Proteomes" id="UP000031637">
    <property type="component" value="Chromosome"/>
</dbReference>
<feature type="region of interest" description="Disordered" evidence="1">
    <location>
        <begin position="1"/>
        <end position="34"/>
    </location>
</feature>
<accession>W0SIM0</accession>
<dbReference type="SMART" id="SM00530">
    <property type="entry name" value="HTH_XRE"/>
    <property type="match status" value="1"/>
</dbReference>
<sequence length="221" mass="23750">MVGATTPKRKPPPARRVPAKRTAKAPPAEQAESGLVDQMRAMAGKVLDMGAATVGATATLHTAAGIAKALLPGLAEPGVWTKTGATLRRLRKAAGLTITEVGTAINLKDPSLIEAWENGRIAVPFELILRLAAVLGRNDPVGFVMKFTRGSNPDLWRSLETLGVGKLLIQSAREREFANIYRGDDEARSLTDKEFAEVLAFTRAAFEMAMEFRGRSAKRGD</sequence>
<feature type="domain" description="HTH cro/C1-type" evidence="2">
    <location>
        <begin position="87"/>
        <end position="143"/>
    </location>
</feature>
<evidence type="ECO:0000313" key="3">
    <source>
        <dbReference type="EMBL" id="BAO30376.1"/>
    </source>
</evidence>
<dbReference type="OrthoDB" id="6359369at2"/>
<dbReference type="GO" id="GO:0003677">
    <property type="term" value="F:DNA binding"/>
    <property type="evidence" value="ECO:0007669"/>
    <property type="project" value="InterPro"/>
</dbReference>
<proteinExistence type="predicted"/>
<dbReference type="KEGG" id="shd:SUTH_02594"/>
<gene>
    <name evidence="3" type="ORF">SUTH_02594</name>
</gene>
<dbReference type="SUPFAM" id="SSF47413">
    <property type="entry name" value="lambda repressor-like DNA-binding domains"/>
    <property type="match status" value="1"/>
</dbReference>
<name>W0SIM0_9PROT</name>
<feature type="compositionally biased region" description="Basic residues" evidence="1">
    <location>
        <begin position="7"/>
        <end position="23"/>
    </location>
</feature>
<reference evidence="3 4" key="1">
    <citation type="journal article" date="2014" name="Syst. Appl. Microbiol.">
        <title>Complete genomes of freshwater sulfur oxidizers Sulfuricella denitrificans skB26 and Sulfuritalea hydrogenivorans sk43H: genetic insights into the sulfur oxidation pathway of betaproteobacteria.</title>
        <authorList>
            <person name="Watanabe T."/>
            <person name="Kojima H."/>
            <person name="Fukui M."/>
        </authorList>
    </citation>
    <scope>NUCLEOTIDE SEQUENCE [LARGE SCALE GENOMIC DNA]</scope>
    <source>
        <strain evidence="3">DSM22779</strain>
    </source>
</reference>
<evidence type="ECO:0000313" key="4">
    <source>
        <dbReference type="Proteomes" id="UP000031637"/>
    </source>
</evidence>
<protein>
    <submittedName>
        <fullName evidence="3">Helix-turn-helix domain-containing protein</fullName>
    </submittedName>
</protein>
<organism evidence="3 4">
    <name type="scientific">Sulfuritalea hydrogenivorans sk43H</name>
    <dbReference type="NCBI Taxonomy" id="1223802"/>
    <lineage>
        <taxon>Bacteria</taxon>
        <taxon>Pseudomonadati</taxon>
        <taxon>Pseudomonadota</taxon>
        <taxon>Betaproteobacteria</taxon>
        <taxon>Nitrosomonadales</taxon>
        <taxon>Sterolibacteriaceae</taxon>
        <taxon>Sulfuritalea</taxon>
    </lineage>
</organism>
<dbReference type="PROSITE" id="PS50943">
    <property type="entry name" value="HTH_CROC1"/>
    <property type="match status" value="1"/>
</dbReference>
<dbReference type="InterPro" id="IPR010982">
    <property type="entry name" value="Lambda_DNA-bd_dom_sf"/>
</dbReference>
<dbReference type="RefSeq" id="WP_052473622.1">
    <property type="nucleotide sequence ID" value="NZ_AP012547.1"/>
</dbReference>
<dbReference type="Pfam" id="PF13560">
    <property type="entry name" value="HTH_31"/>
    <property type="match status" value="1"/>
</dbReference>
<dbReference type="CDD" id="cd00093">
    <property type="entry name" value="HTH_XRE"/>
    <property type="match status" value="1"/>
</dbReference>
<keyword evidence="4" id="KW-1185">Reference proteome</keyword>
<dbReference type="STRING" id="1223802.SUTH_02594"/>
<dbReference type="AlphaFoldDB" id="W0SIM0"/>
<evidence type="ECO:0000256" key="1">
    <source>
        <dbReference type="SAM" id="MobiDB-lite"/>
    </source>
</evidence>
<evidence type="ECO:0000259" key="2">
    <source>
        <dbReference type="PROSITE" id="PS50943"/>
    </source>
</evidence>
<dbReference type="Gene3D" id="1.10.260.40">
    <property type="entry name" value="lambda repressor-like DNA-binding domains"/>
    <property type="match status" value="1"/>
</dbReference>
<dbReference type="EMBL" id="AP012547">
    <property type="protein sequence ID" value="BAO30376.1"/>
    <property type="molecule type" value="Genomic_DNA"/>
</dbReference>
<dbReference type="InterPro" id="IPR001387">
    <property type="entry name" value="Cro/C1-type_HTH"/>
</dbReference>